<evidence type="ECO:0000313" key="1">
    <source>
        <dbReference type="EMBL" id="EZA50231.1"/>
    </source>
</evidence>
<accession>A0A026W3P3</accession>
<dbReference type="OrthoDB" id="7701631at2759"/>
<organism evidence="1 2">
    <name type="scientific">Ooceraea biroi</name>
    <name type="common">Clonal raider ant</name>
    <name type="synonym">Cerapachys biroi</name>
    <dbReference type="NCBI Taxonomy" id="2015173"/>
    <lineage>
        <taxon>Eukaryota</taxon>
        <taxon>Metazoa</taxon>
        <taxon>Ecdysozoa</taxon>
        <taxon>Arthropoda</taxon>
        <taxon>Hexapoda</taxon>
        <taxon>Insecta</taxon>
        <taxon>Pterygota</taxon>
        <taxon>Neoptera</taxon>
        <taxon>Endopterygota</taxon>
        <taxon>Hymenoptera</taxon>
        <taxon>Apocrita</taxon>
        <taxon>Aculeata</taxon>
        <taxon>Formicoidea</taxon>
        <taxon>Formicidae</taxon>
        <taxon>Dorylinae</taxon>
        <taxon>Ooceraea</taxon>
    </lineage>
</organism>
<evidence type="ECO:0008006" key="3">
    <source>
        <dbReference type="Google" id="ProtNLM"/>
    </source>
</evidence>
<dbReference type="AlphaFoldDB" id="A0A026W3P3"/>
<evidence type="ECO:0000313" key="2">
    <source>
        <dbReference type="Proteomes" id="UP000053097"/>
    </source>
</evidence>
<proteinExistence type="predicted"/>
<reference evidence="1 2" key="1">
    <citation type="journal article" date="2014" name="Curr. Biol.">
        <title>The genome of the clonal raider ant Cerapachys biroi.</title>
        <authorList>
            <person name="Oxley P.R."/>
            <person name="Ji L."/>
            <person name="Fetter-Pruneda I."/>
            <person name="McKenzie S.K."/>
            <person name="Li C."/>
            <person name="Hu H."/>
            <person name="Zhang G."/>
            <person name="Kronauer D.J."/>
        </authorList>
    </citation>
    <scope>NUCLEOTIDE SEQUENCE [LARGE SCALE GENOMIC DNA]</scope>
</reference>
<name>A0A026W3P3_OOCBI</name>
<keyword evidence="2" id="KW-1185">Reference proteome</keyword>
<sequence>MDIYLVLNPAIFIERVRNILNATDNIAHLTNKILFSEPSVGNTEICSHCAGRTYGTIVLAPDHKAIVNKGFSYLETALHFRSPVFKIKCPDPCVIGEYILAGIVAFDSRHYIAYCLRTNGIWQIYDLAEAIRTCSSTTKINPHFAVYILIYEDKRI</sequence>
<gene>
    <name evidence="1" type="ORF">X777_11069</name>
</gene>
<dbReference type="Proteomes" id="UP000053097">
    <property type="component" value="Unassembled WGS sequence"/>
</dbReference>
<protein>
    <recommendedName>
        <fullName evidence="3">USP domain-containing protein</fullName>
    </recommendedName>
</protein>
<dbReference type="EMBL" id="KK107467">
    <property type="protein sequence ID" value="EZA50231.1"/>
    <property type="molecule type" value="Genomic_DNA"/>
</dbReference>